<keyword evidence="1" id="KW-0808">Transferase</keyword>
<dbReference type="Proteomes" id="UP001597474">
    <property type="component" value="Unassembled WGS sequence"/>
</dbReference>
<sequence length="409" mass="46251">MTRGNGIRPAITRPEVPPARLLDLTRSLRRAGHVVTGVDRVERAYLRHLLQDDPPLYGLLRSAFGYLLLDRDGLVELDRRLRERLDWDTSDLLSNLAGRRSEVLKRAETTARRLAIARAAPHRMAALLRRYLPQGFDYYNVGHSNLTIRVLSGVRQAGGRISVLLHDVIPLEYPEFQRPVTVVRFRKKLQRIGKYANRVIYNSQDTRQRSETYLAQWGRIPPGVVAHLGIDMPEPQPGGSLPQEPYFLMLGTIEPRKNHEFLLDIWEGWGEAAPLLLICGKRGWNNDKVFARLDNLPADGRIRELSVLPDSAIAPLMRNSAGLLFPSLAEGFGLPPIEAAALGTRVLCNNLPVLREILGDYGVYLPVSDSYLWRRRIESWALEPLKAQMTSGFVAPSWTSHFKTVLRLT</sequence>
<dbReference type="SUPFAM" id="SSF53756">
    <property type="entry name" value="UDP-Glycosyltransferase/glycogen phosphorylase"/>
    <property type="match status" value="1"/>
</dbReference>
<keyword evidence="4" id="KW-1185">Reference proteome</keyword>
<dbReference type="PANTHER" id="PTHR46401">
    <property type="entry name" value="GLYCOSYLTRANSFERASE WBBK-RELATED"/>
    <property type="match status" value="1"/>
</dbReference>
<dbReference type="InterPro" id="IPR001296">
    <property type="entry name" value="Glyco_trans_1"/>
</dbReference>
<proteinExistence type="predicted"/>
<feature type="domain" description="Glycosyl transferase family 1" evidence="2">
    <location>
        <begin position="242"/>
        <end position="383"/>
    </location>
</feature>
<name>A0ABW5TZD8_9RHOB</name>
<dbReference type="EMBL" id="JBHUMP010000001">
    <property type="protein sequence ID" value="MFD2738345.1"/>
    <property type="molecule type" value="Genomic_DNA"/>
</dbReference>
<reference evidence="4" key="1">
    <citation type="journal article" date="2019" name="Int. J. Syst. Evol. Microbiol.">
        <title>The Global Catalogue of Microorganisms (GCM) 10K type strain sequencing project: providing services to taxonomists for standard genome sequencing and annotation.</title>
        <authorList>
            <consortium name="The Broad Institute Genomics Platform"/>
            <consortium name="The Broad Institute Genome Sequencing Center for Infectious Disease"/>
            <person name="Wu L."/>
            <person name="Ma J."/>
        </authorList>
    </citation>
    <scope>NUCLEOTIDE SEQUENCE [LARGE SCALE GENOMIC DNA]</scope>
    <source>
        <strain evidence="4">TISTR 2562</strain>
    </source>
</reference>
<gene>
    <name evidence="3" type="ORF">ACFSUD_02065</name>
</gene>
<dbReference type="PANTHER" id="PTHR46401:SF2">
    <property type="entry name" value="GLYCOSYLTRANSFERASE WBBK-RELATED"/>
    <property type="match status" value="1"/>
</dbReference>
<evidence type="ECO:0000313" key="4">
    <source>
        <dbReference type="Proteomes" id="UP001597474"/>
    </source>
</evidence>
<protein>
    <submittedName>
        <fullName evidence="3">Glycosyltransferase family 4 protein</fullName>
    </submittedName>
</protein>
<dbReference type="Pfam" id="PF00534">
    <property type="entry name" value="Glycos_transf_1"/>
    <property type="match status" value="1"/>
</dbReference>
<comment type="caution">
    <text evidence="3">The sequence shown here is derived from an EMBL/GenBank/DDBJ whole genome shotgun (WGS) entry which is preliminary data.</text>
</comment>
<dbReference type="Gene3D" id="3.40.50.2000">
    <property type="entry name" value="Glycogen Phosphorylase B"/>
    <property type="match status" value="1"/>
</dbReference>
<organism evidence="3 4">
    <name type="scientific">Sulfitobacter aestuarii</name>
    <dbReference type="NCBI Taxonomy" id="2161676"/>
    <lineage>
        <taxon>Bacteria</taxon>
        <taxon>Pseudomonadati</taxon>
        <taxon>Pseudomonadota</taxon>
        <taxon>Alphaproteobacteria</taxon>
        <taxon>Rhodobacterales</taxon>
        <taxon>Roseobacteraceae</taxon>
        <taxon>Sulfitobacter</taxon>
    </lineage>
</organism>
<accession>A0ABW5TZD8</accession>
<dbReference type="CDD" id="cd03809">
    <property type="entry name" value="GT4_MtfB-like"/>
    <property type="match status" value="1"/>
</dbReference>
<evidence type="ECO:0000256" key="1">
    <source>
        <dbReference type="ARBA" id="ARBA00022679"/>
    </source>
</evidence>
<evidence type="ECO:0000313" key="3">
    <source>
        <dbReference type="EMBL" id="MFD2738345.1"/>
    </source>
</evidence>
<dbReference type="RefSeq" id="WP_386370980.1">
    <property type="nucleotide sequence ID" value="NZ_JBHUMP010000001.1"/>
</dbReference>
<evidence type="ECO:0000259" key="2">
    <source>
        <dbReference type="Pfam" id="PF00534"/>
    </source>
</evidence>